<dbReference type="SUPFAM" id="SSF51735">
    <property type="entry name" value="NAD(P)-binding Rossmann-fold domains"/>
    <property type="match status" value="1"/>
</dbReference>
<dbReference type="PRINTS" id="PR00081">
    <property type="entry name" value="GDHRDH"/>
</dbReference>
<reference evidence="3 4" key="1">
    <citation type="submission" date="2018-06" db="EMBL/GenBank/DDBJ databases">
        <title>Genomic Encyclopedia of Type Strains, Phase III (KMG-III): the genomes of soil and plant-associated and newly described type strains.</title>
        <authorList>
            <person name="Whitman W."/>
        </authorList>
    </citation>
    <scope>NUCLEOTIDE SEQUENCE [LARGE SCALE GENOMIC DNA]</scope>
    <source>
        <strain evidence="3 4">CGMCC 4.7090</strain>
    </source>
</reference>
<dbReference type="OrthoDB" id="8959163at2"/>
<evidence type="ECO:0000256" key="1">
    <source>
        <dbReference type="ARBA" id="ARBA00006484"/>
    </source>
</evidence>
<organism evidence="3 4">
    <name type="scientific">Actinoplanes lutulentus</name>
    <dbReference type="NCBI Taxonomy" id="1287878"/>
    <lineage>
        <taxon>Bacteria</taxon>
        <taxon>Bacillati</taxon>
        <taxon>Actinomycetota</taxon>
        <taxon>Actinomycetes</taxon>
        <taxon>Micromonosporales</taxon>
        <taxon>Micromonosporaceae</taxon>
        <taxon>Actinoplanes</taxon>
    </lineage>
</organism>
<protein>
    <submittedName>
        <fullName evidence="3">NAD(P)-dependent dehydrogenase (Short-subunit alcohol dehydrogenase family)</fullName>
    </submittedName>
</protein>
<proteinExistence type="inferred from homology"/>
<dbReference type="PRINTS" id="PR00080">
    <property type="entry name" value="SDRFAMILY"/>
</dbReference>
<sequence>MNLELAGKKALVTGASRGIGLAIVRALVGEGATVVAGSRSTTPELAALAETGNVHPVNADLSTAEGAAEFVEQGIAVLGGLDVLVNNVGGVRPRVGGFLSVTEEDWQQALDINFLSAVRVTRAALPHLLEHGGNIVTINSVNSWLPDPLVIDYSASKAALVNFSKSLSKEFGPRGVRVNTISPGPVETDLWLGSGGVAETVGGSKNLAPEEVAKGAVSGTATGRFTRPDEVADLVLLLAGGRAANITGSDIVIDGGLITTL</sequence>
<name>A0A327ZL43_9ACTN</name>
<dbReference type="PROSITE" id="PS00061">
    <property type="entry name" value="ADH_SHORT"/>
    <property type="match status" value="1"/>
</dbReference>
<dbReference type="InterPro" id="IPR050259">
    <property type="entry name" value="SDR"/>
</dbReference>
<dbReference type="PANTHER" id="PTHR42879">
    <property type="entry name" value="3-OXOACYL-(ACYL-CARRIER-PROTEIN) REDUCTASE"/>
    <property type="match status" value="1"/>
</dbReference>
<dbReference type="InterPro" id="IPR036291">
    <property type="entry name" value="NAD(P)-bd_dom_sf"/>
</dbReference>
<dbReference type="FunFam" id="3.40.50.720:FF:000084">
    <property type="entry name" value="Short-chain dehydrogenase reductase"/>
    <property type="match status" value="1"/>
</dbReference>
<dbReference type="Proteomes" id="UP000249341">
    <property type="component" value="Unassembled WGS sequence"/>
</dbReference>
<dbReference type="NCBIfam" id="NF005095">
    <property type="entry name" value="PRK06523.1"/>
    <property type="match status" value="1"/>
</dbReference>
<accession>A0A327ZL43</accession>
<dbReference type="EMBL" id="QLMJ01000001">
    <property type="protein sequence ID" value="RAK43015.1"/>
    <property type="molecule type" value="Genomic_DNA"/>
</dbReference>
<comment type="similarity">
    <text evidence="1">Belongs to the short-chain dehydrogenases/reductases (SDR) family.</text>
</comment>
<keyword evidence="4" id="KW-1185">Reference proteome</keyword>
<gene>
    <name evidence="3" type="ORF">B0I29_101145</name>
</gene>
<evidence type="ECO:0000313" key="4">
    <source>
        <dbReference type="Proteomes" id="UP000249341"/>
    </source>
</evidence>
<dbReference type="InterPro" id="IPR002347">
    <property type="entry name" value="SDR_fam"/>
</dbReference>
<dbReference type="GO" id="GO:0016491">
    <property type="term" value="F:oxidoreductase activity"/>
    <property type="evidence" value="ECO:0007669"/>
    <property type="project" value="UniProtKB-KW"/>
</dbReference>
<dbReference type="Gene3D" id="3.40.50.720">
    <property type="entry name" value="NAD(P)-binding Rossmann-like Domain"/>
    <property type="match status" value="1"/>
</dbReference>
<dbReference type="InterPro" id="IPR020904">
    <property type="entry name" value="Sc_DH/Rdtase_CS"/>
</dbReference>
<evidence type="ECO:0000313" key="3">
    <source>
        <dbReference type="EMBL" id="RAK43015.1"/>
    </source>
</evidence>
<dbReference type="PANTHER" id="PTHR42879:SF6">
    <property type="entry name" value="NADPH-DEPENDENT REDUCTASE BACG"/>
    <property type="match status" value="1"/>
</dbReference>
<dbReference type="GO" id="GO:0032787">
    <property type="term" value="P:monocarboxylic acid metabolic process"/>
    <property type="evidence" value="ECO:0007669"/>
    <property type="project" value="UniProtKB-ARBA"/>
</dbReference>
<evidence type="ECO:0000256" key="2">
    <source>
        <dbReference type="ARBA" id="ARBA00023002"/>
    </source>
</evidence>
<dbReference type="CDD" id="cd05233">
    <property type="entry name" value="SDR_c"/>
    <property type="match status" value="1"/>
</dbReference>
<dbReference type="Pfam" id="PF13561">
    <property type="entry name" value="adh_short_C2"/>
    <property type="match status" value="1"/>
</dbReference>
<dbReference type="RefSeq" id="WP_111646834.1">
    <property type="nucleotide sequence ID" value="NZ_JACHWI010000001.1"/>
</dbReference>
<comment type="caution">
    <text evidence="3">The sequence shown here is derived from an EMBL/GenBank/DDBJ whole genome shotgun (WGS) entry which is preliminary data.</text>
</comment>
<dbReference type="AlphaFoldDB" id="A0A327ZL43"/>
<keyword evidence="2" id="KW-0560">Oxidoreductase</keyword>